<name>A0A1Y0HXE9_CELCE</name>
<evidence type="ECO:0000256" key="3">
    <source>
        <dbReference type="ARBA" id="ARBA00022898"/>
    </source>
</evidence>
<dbReference type="KEGG" id="cceu:CBR64_11265"/>
<dbReference type="CDD" id="cd01561">
    <property type="entry name" value="CBS_like"/>
    <property type="match status" value="1"/>
</dbReference>
<accession>A0A1Y0HXE9</accession>
<dbReference type="Pfam" id="PF00291">
    <property type="entry name" value="PALP"/>
    <property type="match status" value="1"/>
</dbReference>
<evidence type="ECO:0000313" key="5">
    <source>
        <dbReference type="EMBL" id="ARU51975.1"/>
    </source>
</evidence>
<evidence type="ECO:0000313" key="6">
    <source>
        <dbReference type="Proteomes" id="UP000196228"/>
    </source>
</evidence>
<evidence type="ECO:0000256" key="1">
    <source>
        <dbReference type="ARBA" id="ARBA00001933"/>
    </source>
</evidence>
<dbReference type="EMBL" id="CP021383">
    <property type="protein sequence ID" value="ARU51975.1"/>
    <property type="molecule type" value="Genomic_DNA"/>
</dbReference>
<dbReference type="InterPro" id="IPR001216">
    <property type="entry name" value="P-phosphate_BS"/>
</dbReference>
<dbReference type="InterPro" id="IPR050214">
    <property type="entry name" value="Cys_Synth/Cystath_Beta-Synth"/>
</dbReference>
<dbReference type="InterPro" id="IPR036052">
    <property type="entry name" value="TrpB-like_PALP_sf"/>
</dbReference>
<sequence length="511" mass="52755">MTAYDSLLDAVGGTPLVRLRRLTAAEGITATVYVKLEHLNPGGSVKDRAARWMVLDALRTGALAPGGTIVEGTSGNTGIGLAQAAAQVGVDIVVVVPDKTSVEKIDTLRAYGARVVVTRSGLPHEHPESVRSIARRLAEELPGGWLANQYDNPANPQAHVESTGPEIWADTGGRVTHLVAGVGTGGTISGTGQHLKDVSGGRVTVVGADPLTSVYSGGDGSPFFVEAAGHYRHPDTVDTHWPESFRPDVVDRFERVGDRESVHALLRLARLEGILVGGSSGLALAAALRTARELGPDDVVVALLPDSGRAYLSKYLSEDWLRRFGFLDEPVPGLGRDVPGPLVLDAVPDDARSPLEPGLLVLDESASAGDAAQVVEAAVARGEHDAGAPVPVVLPRPRRDHAPAVTEVRGLVTLAALVAAPALDPVSGLAVPPAVVIGTGERVDDVLGRWGAEDPGHAAVLRDGRVVAVVAHDRLAALATAAGAASSTGSPDPVSRVVEPVRATVPVGSTS</sequence>
<dbReference type="FunFam" id="3.40.50.1100:FF:000003">
    <property type="entry name" value="Cystathionine beta-synthase"/>
    <property type="match status" value="1"/>
</dbReference>
<dbReference type="AlphaFoldDB" id="A0A1Y0HXE9"/>
<dbReference type="Proteomes" id="UP000196228">
    <property type="component" value="Chromosome"/>
</dbReference>
<dbReference type="PROSITE" id="PS00901">
    <property type="entry name" value="CYS_SYNTHASE"/>
    <property type="match status" value="1"/>
</dbReference>
<feature type="domain" description="Tryptophan synthase beta chain-like PALP" evidence="4">
    <location>
        <begin position="8"/>
        <end position="306"/>
    </location>
</feature>
<comment type="cofactor">
    <cofactor evidence="1">
        <name>pyridoxal 5'-phosphate</name>
        <dbReference type="ChEBI" id="CHEBI:597326"/>
    </cofactor>
</comment>
<organism evidence="5 6">
    <name type="scientific">Cellulosimicrobium cellulans</name>
    <name type="common">Arthrobacter luteus</name>
    <dbReference type="NCBI Taxonomy" id="1710"/>
    <lineage>
        <taxon>Bacteria</taxon>
        <taxon>Bacillati</taxon>
        <taxon>Actinomycetota</taxon>
        <taxon>Actinomycetes</taxon>
        <taxon>Micrococcales</taxon>
        <taxon>Promicromonosporaceae</taxon>
        <taxon>Cellulosimicrobium</taxon>
    </lineage>
</organism>
<proteinExistence type="inferred from homology"/>
<dbReference type="GO" id="GO:0006535">
    <property type="term" value="P:cysteine biosynthetic process from serine"/>
    <property type="evidence" value="ECO:0007669"/>
    <property type="project" value="InterPro"/>
</dbReference>
<keyword evidence="3" id="KW-0663">Pyridoxal phosphate</keyword>
<reference evidence="5 6" key="1">
    <citation type="submission" date="2017-05" db="EMBL/GenBank/DDBJ databases">
        <authorList>
            <person name="Song R."/>
            <person name="Chenine A.L."/>
            <person name="Ruprecht R.M."/>
        </authorList>
    </citation>
    <scope>NUCLEOTIDE SEQUENCE [LARGE SCALE GENOMIC DNA]</scope>
    <source>
        <strain evidence="5 6">PSBB019</strain>
    </source>
</reference>
<dbReference type="SUPFAM" id="SSF53686">
    <property type="entry name" value="Tryptophan synthase beta subunit-like PLP-dependent enzymes"/>
    <property type="match status" value="1"/>
</dbReference>
<dbReference type="RefSeq" id="WP_087470990.1">
    <property type="nucleotide sequence ID" value="NZ_CP021383.1"/>
</dbReference>
<evidence type="ECO:0000259" key="4">
    <source>
        <dbReference type="Pfam" id="PF00291"/>
    </source>
</evidence>
<evidence type="ECO:0000256" key="2">
    <source>
        <dbReference type="ARBA" id="ARBA00007103"/>
    </source>
</evidence>
<protein>
    <recommendedName>
        <fullName evidence="4">Tryptophan synthase beta chain-like PALP domain-containing protein</fullName>
    </recommendedName>
</protein>
<comment type="similarity">
    <text evidence="2">Belongs to the cysteine synthase/cystathionine beta-synthase family.</text>
</comment>
<dbReference type="Gene3D" id="3.40.50.1100">
    <property type="match status" value="2"/>
</dbReference>
<dbReference type="GO" id="GO:0016765">
    <property type="term" value="F:transferase activity, transferring alkyl or aryl (other than methyl) groups"/>
    <property type="evidence" value="ECO:0007669"/>
    <property type="project" value="UniProtKB-ARBA"/>
</dbReference>
<gene>
    <name evidence="5" type="ORF">CBR64_11265</name>
</gene>
<dbReference type="OrthoDB" id="9805733at2"/>
<dbReference type="PANTHER" id="PTHR10314">
    <property type="entry name" value="CYSTATHIONINE BETA-SYNTHASE"/>
    <property type="match status" value="1"/>
</dbReference>
<dbReference type="InterPro" id="IPR001926">
    <property type="entry name" value="TrpB-like_PALP"/>
</dbReference>